<evidence type="ECO:0000313" key="2">
    <source>
        <dbReference type="EMBL" id="SFR98418.1"/>
    </source>
</evidence>
<dbReference type="InterPro" id="IPR027417">
    <property type="entry name" value="P-loop_NTPase"/>
</dbReference>
<feature type="region of interest" description="Disordered" evidence="1">
    <location>
        <begin position="345"/>
        <end position="372"/>
    </location>
</feature>
<dbReference type="EMBL" id="FOZM01000001">
    <property type="protein sequence ID" value="SFR98418.1"/>
    <property type="molecule type" value="Genomic_DNA"/>
</dbReference>
<dbReference type="AlphaFoldDB" id="A0A1I6L567"/>
<name>A0A1I6L567_9RHOB</name>
<dbReference type="Gene3D" id="3.40.50.300">
    <property type="entry name" value="P-loop containing nucleotide triphosphate hydrolases"/>
    <property type="match status" value="1"/>
</dbReference>
<gene>
    <name evidence="2" type="ORF">SAMN05444714_0179</name>
</gene>
<reference evidence="2 3" key="1">
    <citation type="submission" date="2016-10" db="EMBL/GenBank/DDBJ databases">
        <authorList>
            <person name="de Groot N.N."/>
        </authorList>
    </citation>
    <scope>NUCLEOTIDE SEQUENCE [LARGE SCALE GENOMIC DNA]</scope>
    <source>
        <strain evidence="2 3">DSM 29433</strain>
    </source>
</reference>
<organism evidence="2 3">
    <name type="scientific">Yoonia litorea</name>
    <dbReference type="NCBI Taxonomy" id="1123755"/>
    <lineage>
        <taxon>Bacteria</taxon>
        <taxon>Pseudomonadati</taxon>
        <taxon>Pseudomonadota</taxon>
        <taxon>Alphaproteobacteria</taxon>
        <taxon>Rhodobacterales</taxon>
        <taxon>Paracoccaceae</taxon>
        <taxon>Yoonia</taxon>
    </lineage>
</organism>
<dbReference type="SUPFAM" id="SSF52540">
    <property type="entry name" value="P-loop containing nucleoside triphosphate hydrolases"/>
    <property type="match status" value="1"/>
</dbReference>
<sequence>MNVPTISPEDGFIAASQFVLSPPKPREWLVGDLIPAGTVTLLGGDGGTGKSLLALQLAVSVVTGEPWLGQSVRTGSALFISAEDDVEELHRRTATISRALGGATQGDMERLLVMSRAGMDALLAEMNQSKGALTPTSLFQSIEDQAKVTRPNVIVLDTFADIFPGNENDTSEVRQFIGLLRGLAIRCQCAVIMLAHPSLTGMNSGSGTSGSTGWNNSVRSRLYLERVIQDGYEANPDARVLRTMKSNYGRTGGEIALTWLDGVFVADAPDIGLDRVALSVRAERVFLRLLDEFTAQGRTVKSANATGYALKAFVSTGRADRLTKKQLHEAMERLFANGEIKEILGGDGPPSKQTKRIVRASGTGAQPCETYA</sequence>
<dbReference type="Pfam" id="PF13481">
    <property type="entry name" value="AAA_25"/>
    <property type="match status" value="1"/>
</dbReference>
<dbReference type="RefSeq" id="WP_090202790.1">
    <property type="nucleotide sequence ID" value="NZ_FOZM01000001.1"/>
</dbReference>
<keyword evidence="3" id="KW-1185">Reference proteome</keyword>
<evidence type="ECO:0000313" key="3">
    <source>
        <dbReference type="Proteomes" id="UP000198926"/>
    </source>
</evidence>
<accession>A0A1I6L567</accession>
<evidence type="ECO:0000256" key="1">
    <source>
        <dbReference type="SAM" id="MobiDB-lite"/>
    </source>
</evidence>
<proteinExistence type="predicted"/>
<protein>
    <submittedName>
        <fullName evidence="2">RecA-family ATPase</fullName>
    </submittedName>
</protein>
<dbReference type="Proteomes" id="UP000198926">
    <property type="component" value="Unassembled WGS sequence"/>
</dbReference>
<dbReference type="STRING" id="1123755.SAMN05444714_0179"/>
<dbReference type="OrthoDB" id="1496333at2"/>